<comment type="caution">
    <text evidence="2">The sequence shown here is derived from an EMBL/GenBank/DDBJ whole genome shotgun (WGS) entry which is preliminary data.</text>
</comment>
<dbReference type="AlphaFoldDB" id="A0A3L6RAX0"/>
<feature type="region of interest" description="Disordered" evidence="1">
    <location>
        <begin position="1"/>
        <end position="21"/>
    </location>
</feature>
<accession>A0A3L6RAX0</accession>
<dbReference type="Proteomes" id="UP000275267">
    <property type="component" value="Unassembled WGS sequence"/>
</dbReference>
<name>A0A3L6RAX0_PANMI</name>
<keyword evidence="3" id="KW-1185">Reference proteome</keyword>
<feature type="compositionally biased region" description="Basic and acidic residues" evidence="1">
    <location>
        <begin position="1"/>
        <end position="11"/>
    </location>
</feature>
<organism evidence="2 3">
    <name type="scientific">Panicum miliaceum</name>
    <name type="common">Proso millet</name>
    <name type="synonym">Broomcorn millet</name>
    <dbReference type="NCBI Taxonomy" id="4540"/>
    <lineage>
        <taxon>Eukaryota</taxon>
        <taxon>Viridiplantae</taxon>
        <taxon>Streptophyta</taxon>
        <taxon>Embryophyta</taxon>
        <taxon>Tracheophyta</taxon>
        <taxon>Spermatophyta</taxon>
        <taxon>Magnoliopsida</taxon>
        <taxon>Liliopsida</taxon>
        <taxon>Poales</taxon>
        <taxon>Poaceae</taxon>
        <taxon>PACMAD clade</taxon>
        <taxon>Panicoideae</taxon>
        <taxon>Panicodae</taxon>
        <taxon>Paniceae</taxon>
        <taxon>Panicinae</taxon>
        <taxon>Panicum</taxon>
        <taxon>Panicum sect. Panicum</taxon>
    </lineage>
</organism>
<evidence type="ECO:0000313" key="2">
    <source>
        <dbReference type="EMBL" id="RLM99014.1"/>
    </source>
</evidence>
<sequence>MKSFLAHDLKEQAVPSGKNQRSAGIWKNAWSNTGWSSIPQIKQRRYGLRGVCQLLVDALSMEGQRQPKKLAFHHPRVDDLHWHELKTIRKDEYPKLDGYRTGTTRIPVKENNMLEEAGDAKPAGWDPRFTRPTARSSVQIPTIPDSVQGAGDEDGNTRTKVREFTHFYIESSQGSQDVADSDELVSSTTLPTSDIQEDQSNPHQKEKEMER</sequence>
<evidence type="ECO:0000256" key="1">
    <source>
        <dbReference type="SAM" id="MobiDB-lite"/>
    </source>
</evidence>
<feature type="region of interest" description="Disordered" evidence="1">
    <location>
        <begin position="168"/>
        <end position="211"/>
    </location>
</feature>
<feature type="compositionally biased region" description="Polar residues" evidence="1">
    <location>
        <begin position="170"/>
        <end position="202"/>
    </location>
</feature>
<gene>
    <name evidence="2" type="ORF">C2845_PM06G34040</name>
</gene>
<proteinExistence type="predicted"/>
<dbReference type="EMBL" id="PQIB02000009">
    <property type="protein sequence ID" value="RLM99014.1"/>
    <property type="molecule type" value="Genomic_DNA"/>
</dbReference>
<evidence type="ECO:0000313" key="3">
    <source>
        <dbReference type="Proteomes" id="UP000275267"/>
    </source>
</evidence>
<protein>
    <submittedName>
        <fullName evidence="2">Uncharacterized protein</fullName>
    </submittedName>
</protein>
<reference evidence="3" key="1">
    <citation type="journal article" date="2019" name="Nat. Commun.">
        <title>The genome of broomcorn millet.</title>
        <authorList>
            <person name="Zou C."/>
            <person name="Miki D."/>
            <person name="Li D."/>
            <person name="Tang Q."/>
            <person name="Xiao L."/>
            <person name="Rajput S."/>
            <person name="Deng P."/>
            <person name="Jia W."/>
            <person name="Huang R."/>
            <person name="Zhang M."/>
            <person name="Sun Y."/>
            <person name="Hu J."/>
            <person name="Fu X."/>
            <person name="Schnable P.S."/>
            <person name="Li F."/>
            <person name="Zhang H."/>
            <person name="Feng B."/>
            <person name="Zhu X."/>
            <person name="Liu R."/>
            <person name="Schnable J.C."/>
            <person name="Zhu J.-K."/>
            <person name="Zhang H."/>
        </authorList>
    </citation>
    <scope>NUCLEOTIDE SEQUENCE [LARGE SCALE GENOMIC DNA]</scope>
</reference>